<dbReference type="AlphaFoldDB" id="A0A1K0GQ02"/>
<name>A0A1K0GQ02_9ACTN</name>
<gene>
    <name evidence="2" type="ORF">BG844_26855</name>
</gene>
<dbReference type="PROSITE" id="PS51257">
    <property type="entry name" value="PROKAR_LIPOPROTEIN"/>
    <property type="match status" value="1"/>
</dbReference>
<accession>A0A1K0GQ02</accession>
<organism evidence="2 3">
    <name type="scientific">Couchioplanes caeruleus subsp. caeruleus</name>
    <dbReference type="NCBI Taxonomy" id="56427"/>
    <lineage>
        <taxon>Bacteria</taxon>
        <taxon>Bacillati</taxon>
        <taxon>Actinomycetota</taxon>
        <taxon>Actinomycetes</taxon>
        <taxon>Micromonosporales</taxon>
        <taxon>Micromonosporaceae</taxon>
        <taxon>Couchioplanes</taxon>
    </lineage>
</organism>
<feature type="chain" id="PRO_5039366995" description="Lipoprotein" evidence="1">
    <location>
        <begin position="22"/>
        <end position="248"/>
    </location>
</feature>
<comment type="caution">
    <text evidence="2">The sequence shown here is derived from an EMBL/GenBank/DDBJ whole genome shotgun (WGS) entry which is preliminary data.</text>
</comment>
<dbReference type="EMBL" id="MEIA01000357">
    <property type="protein sequence ID" value="OJF11347.1"/>
    <property type="molecule type" value="Genomic_DNA"/>
</dbReference>
<protein>
    <recommendedName>
        <fullName evidence="4">Lipoprotein</fullName>
    </recommendedName>
</protein>
<evidence type="ECO:0000313" key="3">
    <source>
        <dbReference type="Proteomes" id="UP000182486"/>
    </source>
</evidence>
<evidence type="ECO:0000313" key="2">
    <source>
        <dbReference type="EMBL" id="OJF11347.1"/>
    </source>
</evidence>
<dbReference type="Gene3D" id="2.50.20.20">
    <property type="match status" value="1"/>
</dbReference>
<feature type="signal peptide" evidence="1">
    <location>
        <begin position="1"/>
        <end position="21"/>
    </location>
</feature>
<evidence type="ECO:0008006" key="4">
    <source>
        <dbReference type="Google" id="ProtNLM"/>
    </source>
</evidence>
<reference evidence="2 3" key="1">
    <citation type="submission" date="2016-09" db="EMBL/GenBank/DDBJ databases">
        <title>Couchioplanes caeruleus draft genome sequence.</title>
        <authorList>
            <person name="Sheehan J."/>
            <person name="Caffrey P."/>
        </authorList>
    </citation>
    <scope>NUCLEOTIDE SEQUENCE [LARGE SCALE GENOMIC DNA]</scope>
    <source>
        <strain evidence="2 3">DSM 43634</strain>
    </source>
</reference>
<proteinExistence type="predicted"/>
<sequence length="248" mass="25469">MRSLSTKVALIALAAAATTLAGCQGDKADTVQPAAGPAASPVSATSGVAALSADEILQRAKAALTRAKSYRAKGMLDMEGQKTTIDLKVSGENFTGSMSFGGAEVELLAVGGKKYLRPNDKFWIMSTDAEQGRTLARTIGDRWVAGADKDQSFADLFTVGSIEAFLKPTGALSKGEEKEVGGVPAIGLKDAGDPDSVLYVATTGEPYPLQLTGKGDSGMVFSDFGAAFTDIKAPAGDKVVDLGELAGK</sequence>
<keyword evidence="1" id="KW-0732">Signal</keyword>
<dbReference type="Proteomes" id="UP000182486">
    <property type="component" value="Unassembled WGS sequence"/>
</dbReference>
<keyword evidence="3" id="KW-1185">Reference proteome</keyword>
<evidence type="ECO:0000256" key="1">
    <source>
        <dbReference type="SAM" id="SignalP"/>
    </source>
</evidence>